<feature type="domain" description="CobW C-terminal" evidence="8">
    <location>
        <begin position="240"/>
        <end position="323"/>
    </location>
</feature>
<evidence type="ECO:0000256" key="6">
    <source>
        <dbReference type="ARBA" id="ARBA00049117"/>
    </source>
</evidence>
<keyword evidence="1" id="KW-0547">Nucleotide-binding</keyword>
<keyword evidence="3" id="KW-0143">Chaperone</keyword>
<dbReference type="PANTHER" id="PTHR13748:SF62">
    <property type="entry name" value="COBW DOMAIN-CONTAINING PROTEIN"/>
    <property type="match status" value="1"/>
</dbReference>
<dbReference type="InterPro" id="IPR036627">
    <property type="entry name" value="CobW-likC_sf"/>
</dbReference>
<dbReference type="InterPro" id="IPR011629">
    <property type="entry name" value="CobW-like_C"/>
</dbReference>
<dbReference type="GO" id="GO:0000166">
    <property type="term" value="F:nucleotide binding"/>
    <property type="evidence" value="ECO:0007669"/>
    <property type="project" value="UniProtKB-KW"/>
</dbReference>
<evidence type="ECO:0000256" key="3">
    <source>
        <dbReference type="ARBA" id="ARBA00023186"/>
    </source>
</evidence>
<accession>A0AAW7XEM5</accession>
<dbReference type="Proteomes" id="UP001169862">
    <property type="component" value="Unassembled WGS sequence"/>
</dbReference>
<evidence type="ECO:0000256" key="1">
    <source>
        <dbReference type="ARBA" id="ARBA00022741"/>
    </source>
</evidence>
<evidence type="ECO:0000313" key="9">
    <source>
        <dbReference type="EMBL" id="MDO6452022.1"/>
    </source>
</evidence>
<name>A0AAW7XEM5_9GAMM</name>
<gene>
    <name evidence="9" type="ORF">Q4490_00465</name>
</gene>
<dbReference type="Pfam" id="PF02492">
    <property type="entry name" value="cobW"/>
    <property type="match status" value="1"/>
</dbReference>
<evidence type="ECO:0000259" key="8">
    <source>
        <dbReference type="Pfam" id="PF07683"/>
    </source>
</evidence>
<comment type="caution">
    <text evidence="9">The sequence shown here is derived from an EMBL/GenBank/DDBJ whole genome shotgun (WGS) entry which is preliminary data.</text>
</comment>
<evidence type="ECO:0000313" key="10">
    <source>
        <dbReference type="Proteomes" id="UP001169862"/>
    </source>
</evidence>
<organism evidence="9 10">
    <name type="scientific">Neptunomonas phycophila</name>
    <dbReference type="NCBI Taxonomy" id="1572645"/>
    <lineage>
        <taxon>Bacteria</taxon>
        <taxon>Pseudomonadati</taxon>
        <taxon>Pseudomonadota</taxon>
        <taxon>Gammaproteobacteria</taxon>
        <taxon>Oceanospirillales</taxon>
        <taxon>Oceanospirillaceae</taxon>
        <taxon>Neptunomonas</taxon>
    </lineage>
</organism>
<comment type="function">
    <text evidence="5">Zinc chaperone that directly transfers zinc cofactor to target proteins, thereby activating them. Zinc is transferred from the CXCC motif in the GTPase domain to the zinc binding site in target proteins in a process requiring GTP hydrolysis.</text>
</comment>
<dbReference type="Pfam" id="PF07683">
    <property type="entry name" value="CobW_C"/>
    <property type="match status" value="1"/>
</dbReference>
<sequence>MINNNKRIPVHILTGFLGSGKTTLLREYIEQGSANRTAFIINEVGDIGIDHHLTQRLDGETLLLESGCLCCEVRNDLKTSLLALLNQDTNEHLEQIIIETTGLANPAPILATIFNDRELSQAVVKGKIVTTVDALTAEQCARDIPEWSNQLSSADSLIFTKTEKLSESDIHRLQNLCSATNPFASFYIKYPNNTATLAQAIHSTTPPRLLQDTHEQPAYFSIRSMANHSAIQTEAINVESVDWQRFSIWLSMILYRYNDQILRVKGILKDSNTGNYVLLNSVRKILAPLEIIDKETLNSPSLGLVFITRGLTPNDITASFNAFDISPN</sequence>
<reference evidence="9" key="1">
    <citation type="submission" date="2023-07" db="EMBL/GenBank/DDBJ databases">
        <title>Genome content predicts the carbon catabolic preferences of heterotrophic bacteria.</title>
        <authorList>
            <person name="Gralka M."/>
        </authorList>
    </citation>
    <scope>NUCLEOTIDE SEQUENCE</scope>
    <source>
        <strain evidence="9">I2M16</strain>
    </source>
</reference>
<feature type="domain" description="CobW/HypB/UreG nucleotide-binding" evidence="7">
    <location>
        <begin position="9"/>
        <end position="185"/>
    </location>
</feature>
<keyword evidence="2" id="KW-0378">Hydrolase</keyword>
<dbReference type="InterPro" id="IPR051316">
    <property type="entry name" value="Zinc-reg_GTPase_activator"/>
</dbReference>
<dbReference type="EMBL" id="JAUOPG010000001">
    <property type="protein sequence ID" value="MDO6452022.1"/>
    <property type="molecule type" value="Genomic_DNA"/>
</dbReference>
<dbReference type="InterPro" id="IPR003495">
    <property type="entry name" value="CobW/HypB/UreG_nucleotide-bd"/>
</dbReference>
<comment type="similarity">
    <text evidence="4">Belongs to the SIMIBI class G3E GTPase family. ZNG1 subfamily.</text>
</comment>
<dbReference type="GO" id="GO:0016787">
    <property type="term" value="F:hydrolase activity"/>
    <property type="evidence" value="ECO:0007669"/>
    <property type="project" value="UniProtKB-KW"/>
</dbReference>
<dbReference type="SUPFAM" id="SSF52540">
    <property type="entry name" value="P-loop containing nucleoside triphosphate hydrolases"/>
    <property type="match status" value="1"/>
</dbReference>
<protein>
    <submittedName>
        <fullName evidence="9">GTP-binding protein</fullName>
    </submittedName>
</protein>
<dbReference type="Gene3D" id="3.40.50.300">
    <property type="entry name" value="P-loop containing nucleotide triphosphate hydrolases"/>
    <property type="match status" value="1"/>
</dbReference>
<evidence type="ECO:0000259" key="7">
    <source>
        <dbReference type="Pfam" id="PF02492"/>
    </source>
</evidence>
<dbReference type="RefSeq" id="WP_303548012.1">
    <property type="nucleotide sequence ID" value="NZ_JAUOPG010000001.1"/>
</dbReference>
<evidence type="ECO:0000256" key="4">
    <source>
        <dbReference type="ARBA" id="ARBA00034320"/>
    </source>
</evidence>
<dbReference type="AlphaFoldDB" id="A0AAW7XEM5"/>
<proteinExistence type="inferred from homology"/>
<dbReference type="PANTHER" id="PTHR13748">
    <property type="entry name" value="COBW-RELATED"/>
    <property type="match status" value="1"/>
</dbReference>
<dbReference type="InterPro" id="IPR027417">
    <property type="entry name" value="P-loop_NTPase"/>
</dbReference>
<dbReference type="SUPFAM" id="SSF90002">
    <property type="entry name" value="Hypothetical protein YjiA, C-terminal domain"/>
    <property type="match status" value="1"/>
</dbReference>
<dbReference type="CDD" id="cd03112">
    <property type="entry name" value="CobW-like"/>
    <property type="match status" value="1"/>
</dbReference>
<comment type="catalytic activity">
    <reaction evidence="6">
        <text>GTP + H2O = GDP + phosphate + H(+)</text>
        <dbReference type="Rhea" id="RHEA:19669"/>
        <dbReference type="ChEBI" id="CHEBI:15377"/>
        <dbReference type="ChEBI" id="CHEBI:15378"/>
        <dbReference type="ChEBI" id="CHEBI:37565"/>
        <dbReference type="ChEBI" id="CHEBI:43474"/>
        <dbReference type="ChEBI" id="CHEBI:58189"/>
    </reaction>
    <physiologicalReaction direction="left-to-right" evidence="6">
        <dbReference type="Rhea" id="RHEA:19670"/>
    </physiologicalReaction>
</comment>
<dbReference type="GO" id="GO:0005737">
    <property type="term" value="C:cytoplasm"/>
    <property type="evidence" value="ECO:0007669"/>
    <property type="project" value="TreeGrafter"/>
</dbReference>
<dbReference type="Gene3D" id="3.30.1220.10">
    <property type="entry name" value="CobW-like, C-terminal domain"/>
    <property type="match status" value="1"/>
</dbReference>
<evidence type="ECO:0000256" key="2">
    <source>
        <dbReference type="ARBA" id="ARBA00022801"/>
    </source>
</evidence>
<evidence type="ECO:0000256" key="5">
    <source>
        <dbReference type="ARBA" id="ARBA00045658"/>
    </source>
</evidence>